<reference evidence="3" key="1">
    <citation type="journal article" date="2016" name="Genome Announc.">
        <title>Draft genome sequences of fungus Aspergillus calidoustus.</title>
        <authorList>
            <person name="Horn F."/>
            <person name="Linde J."/>
            <person name="Mattern D.J."/>
            <person name="Walther G."/>
            <person name="Guthke R."/>
            <person name="Scherlach K."/>
            <person name="Martin K."/>
            <person name="Brakhage A.A."/>
            <person name="Petzke L."/>
            <person name="Valiante V."/>
        </authorList>
    </citation>
    <scope>NUCLEOTIDE SEQUENCE [LARGE SCALE GENOMIC DNA]</scope>
    <source>
        <strain evidence="3">SF006504</strain>
    </source>
</reference>
<evidence type="ECO:0000313" key="2">
    <source>
        <dbReference type="EMBL" id="CEL11874.1"/>
    </source>
</evidence>
<accession>A0A0U5GH72</accession>
<dbReference type="OrthoDB" id="4491715at2759"/>
<feature type="domain" description="DUF6590" evidence="1">
    <location>
        <begin position="97"/>
        <end position="281"/>
    </location>
</feature>
<dbReference type="InterPro" id="IPR046497">
    <property type="entry name" value="DUF6590"/>
</dbReference>
<dbReference type="EMBL" id="CDMC01000034">
    <property type="protein sequence ID" value="CEL11874.1"/>
    <property type="molecule type" value="Genomic_DNA"/>
</dbReference>
<name>A0A0U5GH72_ASPCI</name>
<protein>
    <recommendedName>
        <fullName evidence="1">DUF6590 domain-containing protein</fullName>
    </recommendedName>
</protein>
<keyword evidence="3" id="KW-1185">Reference proteome</keyword>
<dbReference type="STRING" id="454130.A0A0U5GH72"/>
<dbReference type="Pfam" id="PF20233">
    <property type="entry name" value="DUF6590"/>
    <property type="match status" value="1"/>
</dbReference>
<sequence>MDPLCAMGTKSISGPDSIPCRPPGAWNKGNGILVCQRHGQDRYKLDSGCEYEDENAVLHEVWANRNVGIFEHIGLKSGGAEYYDPMFWSRCPSSATKFFTVGRVFMMLWDVIALGRDLQEVTDDDPTVHANRRALMTIESAYSGPYTGLDTVRRFVVVAQGVRSSYCLPISSFNDQGCSQQQDRQNYGVICTGERSQTADFVGETGMIYPAIYIAPIAPKPWPHKVLLMTDVPPAPPNSELPSLELPAQCRIDYRRLCEVEHNVCSRNIGIVSRESLNILEDYAAFIGLKARWSSSEDSDGMDLT</sequence>
<evidence type="ECO:0000259" key="1">
    <source>
        <dbReference type="Pfam" id="PF20233"/>
    </source>
</evidence>
<proteinExistence type="predicted"/>
<gene>
    <name evidence="2" type="ORF">ASPCAL14969</name>
</gene>
<dbReference type="Proteomes" id="UP000054771">
    <property type="component" value="Unassembled WGS sequence"/>
</dbReference>
<dbReference type="AlphaFoldDB" id="A0A0U5GH72"/>
<organism evidence="2 3">
    <name type="scientific">Aspergillus calidoustus</name>
    <dbReference type="NCBI Taxonomy" id="454130"/>
    <lineage>
        <taxon>Eukaryota</taxon>
        <taxon>Fungi</taxon>
        <taxon>Dikarya</taxon>
        <taxon>Ascomycota</taxon>
        <taxon>Pezizomycotina</taxon>
        <taxon>Eurotiomycetes</taxon>
        <taxon>Eurotiomycetidae</taxon>
        <taxon>Eurotiales</taxon>
        <taxon>Aspergillaceae</taxon>
        <taxon>Aspergillus</taxon>
        <taxon>Aspergillus subgen. Nidulantes</taxon>
    </lineage>
</organism>
<evidence type="ECO:0000313" key="3">
    <source>
        <dbReference type="Proteomes" id="UP000054771"/>
    </source>
</evidence>